<dbReference type="Proteomes" id="UP000287756">
    <property type="component" value="Chromosome"/>
</dbReference>
<dbReference type="KEGG" id="hli:HLI_17620"/>
<protein>
    <recommendedName>
        <fullName evidence="3">NERD domain-containing protein</fullName>
    </recommendedName>
</protein>
<accession>A0A410MGW5</accession>
<reference evidence="1 2" key="1">
    <citation type="submission" date="2018-01" db="EMBL/GenBank/DDBJ databases">
        <title>The whole genome sequencing and assembly of Halobacillus litoralis ERB031 strain.</title>
        <authorList>
            <person name="Lee S.-J."/>
            <person name="Park M.-K."/>
            <person name="Kim J.-Y."/>
            <person name="Lee Y.-J."/>
            <person name="Yi H."/>
            <person name="Bahn Y.-S."/>
            <person name="Kim J.F."/>
            <person name="Lee D.-W."/>
        </authorList>
    </citation>
    <scope>NUCLEOTIDE SEQUENCE [LARGE SCALE GENOMIC DNA]</scope>
    <source>
        <strain evidence="1 2">ERB 031</strain>
    </source>
</reference>
<dbReference type="AlphaFoldDB" id="A0A410MGW5"/>
<gene>
    <name evidence="1" type="ORF">HLI_17620</name>
</gene>
<evidence type="ECO:0000313" key="1">
    <source>
        <dbReference type="EMBL" id="QAS53896.1"/>
    </source>
</evidence>
<evidence type="ECO:0008006" key="3">
    <source>
        <dbReference type="Google" id="ProtNLM"/>
    </source>
</evidence>
<sequence length="301" mass="36201">MAQLIKLQDYVSRYERNIFQYPPKYMRLKSENWEKMRGRFERGLLHVESTEEEKTEKPTKWNKLLQRLKVEEAEESNEKASPYIPQTLKELKQFFLDGLIPFQLKWASTTLQDKSFLAPAYYEESVLKYFLQRFPDTYLLMYKPIVEMKKAHMELEHIMIGPFGIEIITYLTDPHGELVHPSSEKSWYIEENGVPHRRMNPLIPLRRSETFVKSVLRKYDLDFPFRKVVLAPDLTFMEGQEPYQTVYIGKEKYNDWFKEKRQMKSPLKHDQLKVAEALLKHSRTTSVRRPEWDYEESLMEE</sequence>
<dbReference type="OrthoDB" id="2433183at2"/>
<name>A0A410MGW5_9BACI</name>
<evidence type="ECO:0000313" key="2">
    <source>
        <dbReference type="Proteomes" id="UP000287756"/>
    </source>
</evidence>
<proteinExistence type="predicted"/>
<organism evidence="1 2">
    <name type="scientific">Halobacillus litoralis</name>
    <dbReference type="NCBI Taxonomy" id="45668"/>
    <lineage>
        <taxon>Bacteria</taxon>
        <taxon>Bacillati</taxon>
        <taxon>Bacillota</taxon>
        <taxon>Bacilli</taxon>
        <taxon>Bacillales</taxon>
        <taxon>Bacillaceae</taxon>
        <taxon>Halobacillus</taxon>
    </lineage>
</organism>
<dbReference type="RefSeq" id="WP_128526168.1">
    <property type="nucleotide sequence ID" value="NZ_CP026118.1"/>
</dbReference>
<dbReference type="EMBL" id="CP026118">
    <property type="protein sequence ID" value="QAS53896.1"/>
    <property type="molecule type" value="Genomic_DNA"/>
</dbReference>